<dbReference type="RefSeq" id="WP_131814576.1">
    <property type="nucleotide sequence ID" value="NZ_FQWM01000002.1"/>
</dbReference>
<gene>
    <name evidence="2" type="ORF">SAMN04488044_1676</name>
</gene>
<accession>A0A1M5NZX6</accession>
<name>A0A1M5NZX6_9RHOB</name>
<keyword evidence="3" id="KW-1185">Reference proteome</keyword>
<sequence>MASSRKSKSVVATLLACLTLAGCSAEYMNNWDRISTRSGNANQANTAIMEVEPTNTGDVSTNVGG</sequence>
<dbReference type="Proteomes" id="UP000184211">
    <property type="component" value="Unassembled WGS sequence"/>
</dbReference>
<evidence type="ECO:0000313" key="2">
    <source>
        <dbReference type="EMBL" id="SHG95072.1"/>
    </source>
</evidence>
<proteinExistence type="predicted"/>
<feature type="chain" id="PRO_5013313893" evidence="1">
    <location>
        <begin position="25"/>
        <end position="65"/>
    </location>
</feature>
<dbReference type="EMBL" id="FQWM01000002">
    <property type="protein sequence ID" value="SHG95072.1"/>
    <property type="molecule type" value="Genomic_DNA"/>
</dbReference>
<evidence type="ECO:0000313" key="3">
    <source>
        <dbReference type="Proteomes" id="UP000184211"/>
    </source>
</evidence>
<feature type="signal peptide" evidence="1">
    <location>
        <begin position="1"/>
        <end position="24"/>
    </location>
</feature>
<evidence type="ECO:0000256" key="1">
    <source>
        <dbReference type="SAM" id="SignalP"/>
    </source>
</evidence>
<dbReference type="AlphaFoldDB" id="A0A1M5NZX6"/>
<organism evidence="2 3">
    <name type="scientific">Cognatishimia maritima</name>
    <dbReference type="NCBI Taxonomy" id="870908"/>
    <lineage>
        <taxon>Bacteria</taxon>
        <taxon>Pseudomonadati</taxon>
        <taxon>Pseudomonadota</taxon>
        <taxon>Alphaproteobacteria</taxon>
        <taxon>Rhodobacterales</taxon>
        <taxon>Paracoccaceae</taxon>
        <taxon>Cognatishimia</taxon>
    </lineage>
</organism>
<dbReference type="STRING" id="870908.SAMN04488044_1676"/>
<dbReference type="OrthoDB" id="7870271at2"/>
<dbReference type="PROSITE" id="PS51257">
    <property type="entry name" value="PROKAR_LIPOPROTEIN"/>
    <property type="match status" value="1"/>
</dbReference>
<keyword evidence="1" id="KW-0732">Signal</keyword>
<protein>
    <submittedName>
        <fullName evidence="2">Uncharacterized protein</fullName>
    </submittedName>
</protein>
<reference evidence="3" key="1">
    <citation type="submission" date="2016-11" db="EMBL/GenBank/DDBJ databases">
        <authorList>
            <person name="Varghese N."/>
            <person name="Submissions S."/>
        </authorList>
    </citation>
    <scope>NUCLEOTIDE SEQUENCE [LARGE SCALE GENOMIC DNA]</scope>
    <source>
        <strain evidence="3">DSM 28223</strain>
    </source>
</reference>